<organism evidence="1 2">
    <name type="scientific">Candidatus Kryptonium thompsonii</name>
    <dbReference type="NCBI Taxonomy" id="1633631"/>
    <lineage>
        <taxon>Bacteria</taxon>
        <taxon>Pseudomonadati</taxon>
        <taxon>Candidatus Kryptoniota</taxon>
        <taxon>Candidatus Kryptonium</taxon>
    </lineage>
</organism>
<gene>
    <name evidence="1" type="ORF">JGI8_01975</name>
</gene>
<dbReference type="EMBL" id="CZVI01000048">
    <property type="protein sequence ID" value="CUS94379.1"/>
    <property type="molecule type" value="Genomic_DNA"/>
</dbReference>
<reference evidence="1 2" key="1">
    <citation type="submission" date="2015-11" db="EMBL/GenBank/DDBJ databases">
        <authorList>
            <person name="Varghese N."/>
        </authorList>
    </citation>
    <scope>NUCLEOTIDE SEQUENCE [LARGE SCALE GENOMIC DNA]</scope>
    <source>
        <strain evidence="1 2">JGI-8</strain>
    </source>
</reference>
<evidence type="ECO:0000313" key="1">
    <source>
        <dbReference type="EMBL" id="CUS94379.1"/>
    </source>
</evidence>
<comment type="caution">
    <text evidence="1">The sequence shown here is derived from an EMBL/GenBank/DDBJ whole genome shotgun (WGS) entry which is preliminary data.</text>
</comment>
<dbReference type="Proteomes" id="UP000182200">
    <property type="component" value="Unassembled WGS sequence"/>
</dbReference>
<evidence type="ECO:0000313" key="2">
    <source>
        <dbReference type="Proteomes" id="UP000182200"/>
    </source>
</evidence>
<sequence length="151" mass="17105">MVKGAMRLITISTLPLLLISILSTFTFSQEQPQWTSKWYCVYATYDDETNGTGHNTPSVGVLKENTFIACVTTYNARSFLIPYVNADSATGRLYYYGYDTPGIGNFFLPWTNPNDVFDEVLMKNAWFILATPKDSLIYVANNDEKHSILVF</sequence>
<protein>
    <submittedName>
        <fullName evidence="1">Uncharacterized protein</fullName>
    </submittedName>
</protein>
<name>A0ABP2B0D9_9BACT</name>
<keyword evidence="2" id="KW-1185">Reference proteome</keyword>
<proteinExistence type="predicted"/>
<accession>A0ABP2B0D9</accession>